<feature type="chain" id="PRO_5012590596" description="Fibrinogen C-terminal domain-containing protein" evidence="5">
    <location>
        <begin position="19"/>
        <end position="526"/>
    </location>
</feature>
<dbReference type="EMBL" id="FRBH01000020">
    <property type="protein sequence ID" value="SHL75359.1"/>
    <property type="molecule type" value="Genomic_DNA"/>
</dbReference>
<dbReference type="Gene3D" id="3.90.215.10">
    <property type="entry name" value="Gamma Fibrinogen, chain A, domain 1"/>
    <property type="match status" value="1"/>
</dbReference>
<evidence type="ECO:0000256" key="3">
    <source>
        <dbReference type="ARBA" id="ARBA00022837"/>
    </source>
</evidence>
<dbReference type="GO" id="GO:0046872">
    <property type="term" value="F:metal ion binding"/>
    <property type="evidence" value="ECO:0007669"/>
    <property type="project" value="UniProtKB-KW"/>
</dbReference>
<dbReference type="RefSeq" id="WP_143147350.1">
    <property type="nucleotide sequence ID" value="NZ_BMFL01000018.1"/>
</dbReference>
<accession>A0A1M7D855</accession>
<keyword evidence="3" id="KW-0106">Calcium</keyword>
<organism evidence="6 7">
    <name type="scientific">Chishuiella changwenlii</name>
    <dbReference type="NCBI Taxonomy" id="1434701"/>
    <lineage>
        <taxon>Bacteria</taxon>
        <taxon>Pseudomonadati</taxon>
        <taxon>Bacteroidota</taxon>
        <taxon>Flavobacteriia</taxon>
        <taxon>Flavobacteriales</taxon>
        <taxon>Weeksellaceae</taxon>
        <taxon>Chishuiella</taxon>
    </lineage>
</organism>
<dbReference type="InterPro" id="IPR036056">
    <property type="entry name" value="Fibrinogen-like_C"/>
</dbReference>
<dbReference type="GO" id="GO:0070492">
    <property type="term" value="F:oligosaccharide binding"/>
    <property type="evidence" value="ECO:0007669"/>
    <property type="project" value="TreeGrafter"/>
</dbReference>
<keyword evidence="1" id="KW-0479">Metal-binding</keyword>
<keyword evidence="4" id="KW-1015">Disulfide bond</keyword>
<reference evidence="7" key="1">
    <citation type="submission" date="2016-11" db="EMBL/GenBank/DDBJ databases">
        <authorList>
            <person name="Varghese N."/>
            <person name="Submissions S."/>
        </authorList>
    </citation>
    <scope>NUCLEOTIDE SEQUENCE [LARGE SCALE GENOMIC DNA]</scope>
    <source>
        <strain evidence="7">DSM 27989</strain>
    </source>
</reference>
<dbReference type="OrthoDB" id="1252557at2"/>
<evidence type="ECO:0000256" key="4">
    <source>
        <dbReference type="ARBA" id="ARBA00023157"/>
    </source>
</evidence>
<protein>
    <recommendedName>
        <fullName evidence="8">Fibrinogen C-terminal domain-containing protein</fullName>
    </recommendedName>
</protein>
<dbReference type="PANTHER" id="PTHR16146">
    <property type="entry name" value="INTELECTIN"/>
    <property type="match status" value="1"/>
</dbReference>
<dbReference type="AlphaFoldDB" id="A0A1M7D855"/>
<name>A0A1M7D855_9FLAO</name>
<proteinExistence type="predicted"/>
<dbReference type="PANTHER" id="PTHR16146:SF46">
    <property type="entry name" value="INTELECTIN-1A-RELATED"/>
    <property type="match status" value="1"/>
</dbReference>
<sequence length="526" mass="56559">MKKILFFLILHLSYLSFSQVGIGSTTPRGALDINSPTTSVFGLVLPTNDSPDNMVNPQGGTIAFGTMMYDSTDDCIKYYQTNAANGGGQKWTPCILQATDDNTVKINYIPIGRSFTSTYKEDTPMTTANTFRIAVKNEGYSPASLNFLPTDLVISGVEGITVASVSPTTTTLNAGGTVELTYTLSGTPADCGPLTGTWKKLDLEYTRTINVVPNLIYNCAEGSWNNSVSPEYRLNGLVPGEFYTGTYTVPYTNDGEPSCDIPAETITRDGLTLIYPGGPVSPTGTITYTLSGTYTGTANVAAVTFTTSSGCQVYLGPCSSCKQLLELVPGTPDGVYKLDPDQGLTAFATTNAQCDMTTDGGGWTMVLNYLHSSGTNPTITVRTSLPIIASSTLAANESSNANTWGHASRALQAALKPTEYRFYGITSAHNRVMHFKTAHAGSITFFTTGVGNANGIQNSFTPLSGHTTNLPAAANEFFNGGVNNELTFFPFYNSLVSWCLNNNRWEMDDNVNVNNNRHTLHRVWVR</sequence>
<dbReference type="STRING" id="1434701.SAMN05443634_1207"/>
<evidence type="ECO:0000256" key="5">
    <source>
        <dbReference type="SAM" id="SignalP"/>
    </source>
</evidence>
<feature type="signal peptide" evidence="5">
    <location>
        <begin position="1"/>
        <end position="18"/>
    </location>
</feature>
<dbReference type="Proteomes" id="UP000184120">
    <property type="component" value="Unassembled WGS sequence"/>
</dbReference>
<evidence type="ECO:0000256" key="2">
    <source>
        <dbReference type="ARBA" id="ARBA00022734"/>
    </source>
</evidence>
<evidence type="ECO:0000313" key="6">
    <source>
        <dbReference type="EMBL" id="SHL75359.1"/>
    </source>
</evidence>
<dbReference type="GO" id="GO:0005615">
    <property type="term" value="C:extracellular space"/>
    <property type="evidence" value="ECO:0007669"/>
    <property type="project" value="TreeGrafter"/>
</dbReference>
<evidence type="ECO:0000256" key="1">
    <source>
        <dbReference type="ARBA" id="ARBA00022723"/>
    </source>
</evidence>
<evidence type="ECO:0008006" key="8">
    <source>
        <dbReference type="Google" id="ProtNLM"/>
    </source>
</evidence>
<evidence type="ECO:0000313" key="7">
    <source>
        <dbReference type="Proteomes" id="UP000184120"/>
    </source>
</evidence>
<dbReference type="SUPFAM" id="SSF56496">
    <property type="entry name" value="Fibrinogen C-terminal domain-like"/>
    <property type="match status" value="1"/>
</dbReference>
<keyword evidence="2" id="KW-0430">Lectin</keyword>
<keyword evidence="5" id="KW-0732">Signal</keyword>
<dbReference type="InterPro" id="IPR014716">
    <property type="entry name" value="Fibrinogen_a/b/g_C_1"/>
</dbReference>
<gene>
    <name evidence="6" type="ORF">SAMN05443634_1207</name>
</gene>
<dbReference type="NCBIfam" id="NF040941">
    <property type="entry name" value="GGGWT_bact"/>
    <property type="match status" value="1"/>
</dbReference>